<dbReference type="GO" id="GO:0042393">
    <property type="term" value="F:histone binding"/>
    <property type="evidence" value="ECO:0007669"/>
    <property type="project" value="TreeGrafter"/>
</dbReference>
<evidence type="ECO:0000313" key="11">
    <source>
        <dbReference type="EMBL" id="KAK3891231.1"/>
    </source>
</evidence>
<evidence type="ECO:0000256" key="5">
    <source>
        <dbReference type="ARBA" id="ARBA00023125"/>
    </source>
</evidence>
<dbReference type="Gene3D" id="1.10.150.50">
    <property type="entry name" value="Transcription Factor, Ets-1"/>
    <property type="match status" value="1"/>
</dbReference>
<feature type="region of interest" description="Disordered" evidence="8">
    <location>
        <begin position="1057"/>
        <end position="1103"/>
    </location>
</feature>
<dbReference type="GO" id="GO:0008270">
    <property type="term" value="F:zinc ion binding"/>
    <property type="evidence" value="ECO:0007669"/>
    <property type="project" value="UniProtKB-KW"/>
</dbReference>
<feature type="compositionally biased region" description="Low complexity" evidence="8">
    <location>
        <begin position="819"/>
        <end position="834"/>
    </location>
</feature>
<feature type="compositionally biased region" description="Polar residues" evidence="8">
    <location>
        <begin position="458"/>
        <end position="469"/>
    </location>
</feature>
<feature type="region of interest" description="Disordered" evidence="8">
    <location>
        <begin position="458"/>
        <end position="495"/>
    </location>
</feature>
<keyword evidence="12" id="KW-1185">Reference proteome</keyword>
<comment type="subcellular location">
    <subcellularLocation>
        <location evidence="1">Nucleus</location>
    </subcellularLocation>
</comment>
<dbReference type="InterPro" id="IPR001660">
    <property type="entry name" value="SAM"/>
</dbReference>
<feature type="region of interest" description="Disordered" evidence="8">
    <location>
        <begin position="951"/>
        <end position="980"/>
    </location>
</feature>
<dbReference type="InterPro" id="IPR050548">
    <property type="entry name" value="PcG_chromatin_remod_factors"/>
</dbReference>
<feature type="compositionally biased region" description="Polar residues" evidence="8">
    <location>
        <begin position="10"/>
        <end position="25"/>
    </location>
</feature>
<keyword evidence="6" id="KW-0539">Nucleus</keyword>
<gene>
    <name evidence="11" type="ORF">Pcinc_004873</name>
</gene>
<evidence type="ECO:0000256" key="8">
    <source>
        <dbReference type="SAM" id="MobiDB-lite"/>
    </source>
</evidence>
<evidence type="ECO:0000256" key="3">
    <source>
        <dbReference type="ARBA" id="ARBA00022771"/>
    </source>
</evidence>
<evidence type="ECO:0000256" key="1">
    <source>
        <dbReference type="ARBA" id="ARBA00004123"/>
    </source>
</evidence>
<feature type="region of interest" description="Disordered" evidence="8">
    <location>
        <begin position="1115"/>
        <end position="1138"/>
    </location>
</feature>
<dbReference type="InterPro" id="IPR013761">
    <property type="entry name" value="SAM/pointed_sf"/>
</dbReference>
<feature type="compositionally biased region" description="Pro residues" evidence="8">
    <location>
        <begin position="863"/>
        <end position="874"/>
    </location>
</feature>
<keyword evidence="5" id="KW-0238">DNA-binding</keyword>
<dbReference type="Pfam" id="PF00536">
    <property type="entry name" value="SAM_1"/>
    <property type="match status" value="1"/>
</dbReference>
<dbReference type="Pfam" id="PF21319">
    <property type="entry name" value="zf-FCS_1"/>
    <property type="match status" value="1"/>
</dbReference>
<protein>
    <recommendedName>
        <fullName evidence="13">Polyhomeotic-like protein 2</fullName>
    </recommendedName>
</protein>
<keyword evidence="2" id="KW-0479">Metal-binding</keyword>
<dbReference type="InterPro" id="IPR038603">
    <property type="entry name" value="Znf_FCS_sf"/>
</dbReference>
<feature type="region of interest" description="Disordered" evidence="8">
    <location>
        <begin position="576"/>
        <end position="667"/>
    </location>
</feature>
<evidence type="ECO:0000259" key="9">
    <source>
        <dbReference type="PROSITE" id="PS50105"/>
    </source>
</evidence>
<feature type="region of interest" description="Disordered" evidence="8">
    <location>
        <begin position="775"/>
        <end position="917"/>
    </location>
</feature>
<keyword evidence="4" id="KW-0862">Zinc</keyword>
<dbReference type="GO" id="GO:0045892">
    <property type="term" value="P:negative regulation of DNA-templated transcription"/>
    <property type="evidence" value="ECO:0007669"/>
    <property type="project" value="TreeGrafter"/>
</dbReference>
<evidence type="ECO:0008006" key="13">
    <source>
        <dbReference type="Google" id="ProtNLM"/>
    </source>
</evidence>
<feature type="compositionally biased region" description="Low complexity" evidence="8">
    <location>
        <begin position="775"/>
        <end position="803"/>
    </location>
</feature>
<feature type="compositionally biased region" description="Pro residues" evidence="8">
    <location>
        <begin position="902"/>
        <end position="915"/>
    </location>
</feature>
<organism evidence="11 12">
    <name type="scientific">Petrolisthes cinctipes</name>
    <name type="common">Flat porcelain crab</name>
    <dbReference type="NCBI Taxonomy" id="88211"/>
    <lineage>
        <taxon>Eukaryota</taxon>
        <taxon>Metazoa</taxon>
        <taxon>Ecdysozoa</taxon>
        <taxon>Arthropoda</taxon>
        <taxon>Crustacea</taxon>
        <taxon>Multicrustacea</taxon>
        <taxon>Malacostraca</taxon>
        <taxon>Eumalacostraca</taxon>
        <taxon>Eucarida</taxon>
        <taxon>Decapoda</taxon>
        <taxon>Pleocyemata</taxon>
        <taxon>Anomura</taxon>
        <taxon>Galatheoidea</taxon>
        <taxon>Porcellanidae</taxon>
        <taxon>Petrolisthes</taxon>
    </lineage>
</organism>
<dbReference type="SUPFAM" id="SSF47769">
    <property type="entry name" value="SAM/Pointed domain"/>
    <property type="match status" value="1"/>
</dbReference>
<evidence type="ECO:0000259" key="10">
    <source>
        <dbReference type="PROSITE" id="PS51024"/>
    </source>
</evidence>
<dbReference type="PROSITE" id="PS51024">
    <property type="entry name" value="ZF_FCS"/>
    <property type="match status" value="1"/>
</dbReference>
<feature type="compositionally biased region" description="Low complexity" evidence="8">
    <location>
        <begin position="43"/>
        <end position="98"/>
    </location>
</feature>
<feature type="compositionally biased region" description="Polar residues" evidence="8">
    <location>
        <begin position="877"/>
        <end position="892"/>
    </location>
</feature>
<feature type="compositionally biased region" description="Polar residues" evidence="8">
    <location>
        <begin position="1127"/>
        <end position="1137"/>
    </location>
</feature>
<sequence length="1216" mass="128637">MGSPGRQYLPSESQLPSSLDCNKINNARVIQEETMSEDKEAGATQHQQHLTTHHQQQQQQQQHQQQQQQAQHLTTHQQQAQHLTTHQQHQQAPQHLTTHQAATLVSMQASQQVGQQQATMAQVMQQAPQAPTHSPHGAVGVTTSMSQQSPQFYVQTSLASGMPAPPAIAPAPGPSQSNTNTTMSALHHHLTPTLTHPGVSPSPITQFPQQVQVIQSGIPGGPYFQQLYHNGQGQIIMPGNLTLQTAAGMNTTSIQPNTINGINQPLQVITAGKPFPGQIAPHMLTAAAGKTGVLQAGGQGYSPAAIPTSGNQTLVISQLPLGMINSQQHNILPPHSTTHKQPDVQKQSITWATPGTLHSSTLLAAQNQPIFIRGAQPGQDNVFISNPQPQPMQTTNSLLPPLCSMQQQQQHSGQVPTHPKPRSALELPANIQPKTPLRPTTLLPSTHAHIRPSVSTQTANAHQLANTHIPTPPRAQNKIRGKNNANRNNNNNNNNNNIAIVTTQQQQQQMVVAAQNNIANITANNAGTQVFSVASSANTNNSNVTTTATIPQTLSVGKVINQQQPSVQPITSLTHNTKSGVPMTPPTAPLPHTTQAPPGFLPPLVRIPKPLPPSPHQAPTNHTPTPPPPVLVSSVPNQTSTSIQSIANSQANSSSIPASSGSILASSNSNPAISGTISASSGSVLANTGSILANTGSIPPNTGSIPPNICSIPPNTCSIPPNTCSIPPNTSSIPANTCSILATSSSLPGNTSSIMATTGSVTHTQAYMGPQTYTQAPTQTQSLQQQQQQQQQQQLMQQSQSTLEPPTLSPIILTPKTEATNSSTNSANCSKNSSIISPSAPMLAERGGGEGGVGGTSKKVVLPSPPVLPSPSIPVHPQQQSTPAVNGVTASESGEVPEKTPPDPSQPPTPAPAPPKALVKPQVLTHVIEGFVIHEASEPFPVSRSSLLTEISTSSKPTRPTNTPTAAISPSPTAPSHAVGVGVGAVVGGQAEKENQPDKDLSRKRPLDQTSPKADTAKCEFCGKTDLRSKFKRSKRFCSTACAKRYNVGCSKRIGLFRMPQEGDDPPDPTHPSPHKRPRTTPTEDDSIDDLTSTPDTQNQSINSLNIQQDGDNFMEVDNEGIGAPSSELSGNSADSPSKNHRVDILKWTVKDVVEFIENLPGCKEYAEDFALQEIDGQALMLLKADHLMSAMSMKLGPALKICAKIESMRGDRKET</sequence>
<evidence type="ECO:0000256" key="2">
    <source>
        <dbReference type="ARBA" id="ARBA00022723"/>
    </source>
</evidence>
<feature type="compositionally biased region" description="Low complexity" evidence="8">
    <location>
        <begin position="960"/>
        <end position="980"/>
    </location>
</feature>
<dbReference type="GO" id="GO:0003682">
    <property type="term" value="F:chromatin binding"/>
    <property type="evidence" value="ECO:0007669"/>
    <property type="project" value="TreeGrafter"/>
</dbReference>
<dbReference type="CDD" id="cd09577">
    <property type="entry name" value="SAM_Ph1_2_3"/>
    <property type="match status" value="1"/>
</dbReference>
<dbReference type="Gene3D" id="3.30.60.160">
    <property type="match status" value="1"/>
</dbReference>
<comment type="caution">
    <text evidence="11">The sequence shown here is derived from an EMBL/GenBank/DDBJ whole genome shotgun (WGS) entry which is preliminary data.</text>
</comment>
<feature type="compositionally biased region" description="Low complexity" evidence="8">
    <location>
        <begin position="483"/>
        <end position="495"/>
    </location>
</feature>
<evidence type="ECO:0000313" key="12">
    <source>
        <dbReference type="Proteomes" id="UP001286313"/>
    </source>
</evidence>
<dbReference type="PROSITE" id="PS50105">
    <property type="entry name" value="SAM_DOMAIN"/>
    <property type="match status" value="1"/>
</dbReference>
<dbReference type="GO" id="GO:0003677">
    <property type="term" value="F:DNA binding"/>
    <property type="evidence" value="ECO:0007669"/>
    <property type="project" value="UniProtKB-KW"/>
</dbReference>
<evidence type="ECO:0000256" key="4">
    <source>
        <dbReference type="ARBA" id="ARBA00022833"/>
    </source>
</evidence>
<feature type="region of interest" description="Disordered" evidence="8">
    <location>
        <begin position="119"/>
        <end position="143"/>
    </location>
</feature>
<dbReference type="InterPro" id="IPR012313">
    <property type="entry name" value="Znf_FCS"/>
</dbReference>
<feature type="compositionally biased region" description="Basic and acidic residues" evidence="8">
    <location>
        <begin position="992"/>
        <end position="1007"/>
    </location>
</feature>
<feature type="domain" description="SAM" evidence="9">
    <location>
        <begin position="1148"/>
        <end position="1212"/>
    </location>
</feature>
<feature type="region of interest" description="Disordered" evidence="8">
    <location>
        <begin position="1"/>
        <end position="98"/>
    </location>
</feature>
<reference evidence="11" key="1">
    <citation type="submission" date="2023-10" db="EMBL/GenBank/DDBJ databases">
        <title>Genome assemblies of two species of porcelain crab, Petrolisthes cinctipes and Petrolisthes manimaculis (Anomura: Porcellanidae).</title>
        <authorList>
            <person name="Angst P."/>
        </authorList>
    </citation>
    <scope>NUCLEOTIDE SEQUENCE</scope>
    <source>
        <strain evidence="11">PB745_01</strain>
        <tissue evidence="11">Gill</tissue>
    </source>
</reference>
<feature type="compositionally biased region" description="Low complexity" evidence="8">
    <location>
        <begin position="631"/>
        <end position="667"/>
    </location>
</feature>
<accession>A0AAE1KZP3</accession>
<evidence type="ECO:0000256" key="6">
    <source>
        <dbReference type="ARBA" id="ARBA00023242"/>
    </source>
</evidence>
<dbReference type="Proteomes" id="UP001286313">
    <property type="component" value="Unassembled WGS sequence"/>
</dbReference>
<dbReference type="EMBL" id="JAWQEG010000361">
    <property type="protein sequence ID" value="KAK3891231.1"/>
    <property type="molecule type" value="Genomic_DNA"/>
</dbReference>
<dbReference type="AlphaFoldDB" id="A0AAE1KZP3"/>
<keyword evidence="3 7" id="KW-0863">Zinc-finger</keyword>
<evidence type="ECO:0000256" key="7">
    <source>
        <dbReference type="PROSITE-ProRule" id="PRU00367"/>
    </source>
</evidence>
<dbReference type="PANTHER" id="PTHR12247:SF138">
    <property type="entry name" value="POLYHOMEOTIC DISTAL, ISOFORM A-RELATED"/>
    <property type="match status" value="1"/>
</dbReference>
<feature type="domain" description="FCS-type" evidence="10">
    <location>
        <begin position="1010"/>
        <end position="1044"/>
    </location>
</feature>
<feature type="compositionally biased region" description="Low complexity" evidence="8">
    <location>
        <begin position="119"/>
        <end position="132"/>
    </location>
</feature>
<dbReference type="SMART" id="SM00454">
    <property type="entry name" value="SAM"/>
    <property type="match status" value="1"/>
</dbReference>
<name>A0AAE1KZP3_PETCI</name>
<feature type="region of interest" description="Disordered" evidence="8">
    <location>
        <begin position="992"/>
        <end position="1016"/>
    </location>
</feature>
<proteinExistence type="predicted"/>
<dbReference type="GO" id="GO:0035102">
    <property type="term" value="C:PRC1 complex"/>
    <property type="evidence" value="ECO:0007669"/>
    <property type="project" value="TreeGrafter"/>
</dbReference>
<dbReference type="PANTHER" id="PTHR12247">
    <property type="entry name" value="POLYCOMB GROUP PROTEIN"/>
    <property type="match status" value="1"/>
</dbReference>